<organism evidence="2 3">
    <name type="scientific">Shewanella gelidii</name>
    <dbReference type="NCBI Taxonomy" id="1642821"/>
    <lineage>
        <taxon>Bacteria</taxon>
        <taxon>Pseudomonadati</taxon>
        <taxon>Pseudomonadota</taxon>
        <taxon>Gammaproteobacteria</taxon>
        <taxon>Alteromonadales</taxon>
        <taxon>Shewanellaceae</taxon>
        <taxon>Shewanella</taxon>
    </lineage>
</organism>
<keyword evidence="3" id="KW-1185">Reference proteome</keyword>
<feature type="domain" description="N-acetyltransferase" evidence="1">
    <location>
        <begin position="1"/>
        <end position="134"/>
    </location>
</feature>
<dbReference type="EMBL" id="BMPZ01000010">
    <property type="protein sequence ID" value="GGI89827.1"/>
    <property type="molecule type" value="Genomic_DNA"/>
</dbReference>
<dbReference type="SUPFAM" id="SSF55729">
    <property type="entry name" value="Acyl-CoA N-acyltransferases (Nat)"/>
    <property type="match status" value="1"/>
</dbReference>
<dbReference type="Pfam" id="PF13673">
    <property type="entry name" value="Acetyltransf_10"/>
    <property type="match status" value="1"/>
</dbReference>
<dbReference type="PROSITE" id="PS51186">
    <property type="entry name" value="GNAT"/>
    <property type="match status" value="1"/>
</dbReference>
<comment type="caution">
    <text evidence="2">The sequence shown here is derived from an EMBL/GenBank/DDBJ whole genome shotgun (WGS) entry which is preliminary data.</text>
</comment>
<name>A0A917JXF4_9GAMM</name>
<dbReference type="RefSeq" id="WP_188922227.1">
    <property type="nucleotide sequence ID" value="NZ_BMPZ01000010.1"/>
</dbReference>
<dbReference type="Proteomes" id="UP000613743">
    <property type="component" value="Unassembled WGS sequence"/>
</dbReference>
<dbReference type="AlphaFoldDB" id="A0A917JXF4"/>
<dbReference type="InterPro" id="IPR000182">
    <property type="entry name" value="GNAT_dom"/>
</dbReference>
<evidence type="ECO:0000259" key="1">
    <source>
        <dbReference type="PROSITE" id="PS51186"/>
    </source>
</evidence>
<dbReference type="InterPro" id="IPR016181">
    <property type="entry name" value="Acyl_CoA_acyltransferase"/>
</dbReference>
<sequence length="150" mass="17575">MMPLDNDALRHIQWHPYPDRKEMKAFYKRHMPYARMLKKEAAAGLYQGHQLIACVRFRPVGKFTLVTGLCVHPNLRGQGVATELLHRCQGFMAYHQFFVFTDPSLQKFYQSLGFHQSTETPNDIQQLYCRYHSPDRPLKILSYQAPAQFT</sequence>
<reference evidence="2" key="1">
    <citation type="journal article" date="2014" name="Int. J. Syst. Evol. Microbiol.">
        <title>Complete genome sequence of Corynebacterium casei LMG S-19264T (=DSM 44701T), isolated from a smear-ripened cheese.</title>
        <authorList>
            <consortium name="US DOE Joint Genome Institute (JGI-PGF)"/>
            <person name="Walter F."/>
            <person name="Albersmeier A."/>
            <person name="Kalinowski J."/>
            <person name="Ruckert C."/>
        </authorList>
    </citation>
    <scope>NUCLEOTIDE SEQUENCE</scope>
    <source>
        <strain evidence="2">JCM 30804</strain>
    </source>
</reference>
<reference evidence="2" key="2">
    <citation type="submission" date="2020-09" db="EMBL/GenBank/DDBJ databases">
        <authorList>
            <person name="Sun Q."/>
            <person name="Ohkuma M."/>
        </authorList>
    </citation>
    <scope>NUCLEOTIDE SEQUENCE</scope>
    <source>
        <strain evidence="2">JCM 30804</strain>
    </source>
</reference>
<protein>
    <recommendedName>
        <fullName evidence="1">N-acetyltransferase domain-containing protein</fullName>
    </recommendedName>
</protein>
<dbReference type="GO" id="GO:0016747">
    <property type="term" value="F:acyltransferase activity, transferring groups other than amino-acyl groups"/>
    <property type="evidence" value="ECO:0007669"/>
    <property type="project" value="InterPro"/>
</dbReference>
<evidence type="ECO:0000313" key="2">
    <source>
        <dbReference type="EMBL" id="GGI89827.1"/>
    </source>
</evidence>
<dbReference type="CDD" id="cd04301">
    <property type="entry name" value="NAT_SF"/>
    <property type="match status" value="1"/>
</dbReference>
<dbReference type="Gene3D" id="3.40.630.30">
    <property type="match status" value="1"/>
</dbReference>
<evidence type="ECO:0000313" key="3">
    <source>
        <dbReference type="Proteomes" id="UP000613743"/>
    </source>
</evidence>
<gene>
    <name evidence="2" type="ORF">GCM10009332_29010</name>
</gene>
<accession>A0A917JXF4</accession>
<proteinExistence type="predicted"/>